<organism evidence="1">
    <name type="scientific">marine sediment metagenome</name>
    <dbReference type="NCBI Taxonomy" id="412755"/>
    <lineage>
        <taxon>unclassified sequences</taxon>
        <taxon>metagenomes</taxon>
        <taxon>ecological metagenomes</taxon>
    </lineage>
</organism>
<gene>
    <name evidence="1" type="ORF">LCGC14_2945710</name>
</gene>
<proteinExistence type="predicted"/>
<sequence length="42" mass="5175">HVPKIKEKIKDLDKDFKEFKLPEKKEIEEKPNKNLLYITYML</sequence>
<evidence type="ECO:0000313" key="1">
    <source>
        <dbReference type="EMBL" id="KKK68276.1"/>
    </source>
</evidence>
<feature type="non-terminal residue" evidence="1">
    <location>
        <position position="1"/>
    </location>
</feature>
<dbReference type="EMBL" id="LAZR01059213">
    <property type="protein sequence ID" value="KKK68276.1"/>
    <property type="molecule type" value="Genomic_DNA"/>
</dbReference>
<name>A0A0F9A7W5_9ZZZZ</name>
<protein>
    <submittedName>
        <fullName evidence="1">Uncharacterized protein</fullName>
    </submittedName>
</protein>
<dbReference type="AlphaFoldDB" id="A0A0F9A7W5"/>
<comment type="caution">
    <text evidence="1">The sequence shown here is derived from an EMBL/GenBank/DDBJ whole genome shotgun (WGS) entry which is preliminary data.</text>
</comment>
<reference evidence="1" key="1">
    <citation type="journal article" date="2015" name="Nature">
        <title>Complex archaea that bridge the gap between prokaryotes and eukaryotes.</title>
        <authorList>
            <person name="Spang A."/>
            <person name="Saw J.H."/>
            <person name="Jorgensen S.L."/>
            <person name="Zaremba-Niedzwiedzka K."/>
            <person name="Martijn J."/>
            <person name="Lind A.E."/>
            <person name="van Eijk R."/>
            <person name="Schleper C."/>
            <person name="Guy L."/>
            <person name="Ettema T.J."/>
        </authorList>
    </citation>
    <scope>NUCLEOTIDE SEQUENCE</scope>
</reference>
<accession>A0A0F9A7W5</accession>